<feature type="compositionally biased region" description="Basic and acidic residues" evidence="3">
    <location>
        <begin position="262"/>
        <end position="271"/>
    </location>
</feature>
<dbReference type="PANTHER" id="PTHR38340:SF1">
    <property type="entry name" value="S-LAYER PROTEIN"/>
    <property type="match status" value="1"/>
</dbReference>
<dbReference type="InterPro" id="IPR018511">
    <property type="entry name" value="Hemolysin-typ_Ca-bd_CS"/>
</dbReference>
<evidence type="ECO:0000313" key="5">
    <source>
        <dbReference type="Proteomes" id="UP000287168"/>
    </source>
</evidence>
<dbReference type="SUPFAM" id="SSF51120">
    <property type="entry name" value="beta-Roll"/>
    <property type="match status" value="3"/>
</dbReference>
<keyword evidence="5" id="KW-1185">Reference proteome</keyword>
<dbReference type="PANTHER" id="PTHR38340">
    <property type="entry name" value="S-LAYER PROTEIN"/>
    <property type="match status" value="1"/>
</dbReference>
<feature type="region of interest" description="Disordered" evidence="3">
    <location>
        <begin position="478"/>
        <end position="520"/>
    </location>
</feature>
<dbReference type="Pfam" id="PF00353">
    <property type="entry name" value="HemolysinCabind"/>
    <property type="match status" value="7"/>
</dbReference>
<dbReference type="OrthoDB" id="733404at2"/>
<protein>
    <submittedName>
        <fullName evidence="4">Calcium-binding protein</fullName>
    </submittedName>
</protein>
<feature type="compositionally biased region" description="Acidic residues" evidence="3">
    <location>
        <begin position="501"/>
        <end position="519"/>
    </location>
</feature>
<dbReference type="GO" id="GO:0005509">
    <property type="term" value="F:calcium ion binding"/>
    <property type="evidence" value="ECO:0007669"/>
    <property type="project" value="InterPro"/>
</dbReference>
<accession>A0A3S3U956</accession>
<dbReference type="InterPro" id="IPR049886">
    <property type="entry name" value="CFI_box_CTERM_dom"/>
</dbReference>
<dbReference type="NCBIfam" id="NF041770">
    <property type="entry name" value="CFI_box_CTERM"/>
    <property type="match status" value="1"/>
</dbReference>
<dbReference type="AlphaFoldDB" id="A0A3S3U956"/>
<dbReference type="Gene3D" id="2.150.10.10">
    <property type="entry name" value="Serralysin-like metalloprotease, C-terminal"/>
    <property type="match status" value="4"/>
</dbReference>
<sequence>MPQTLRGGPGDDRLATSDTVNRIYGYQGNDTLTTGLHGGGAWGGAGDDTLTGGGRGVVQSHLYGGAGADTLYLDVSDSTAPYGDHVWGEQGADKFIFVGRSGSDARITGRIDDFDYSRDEIWIDDTRLDLRNLPAGVRIVSLYAQPWLLIDDRILYSLEGARKVEGLIRPPPGSDPEGNANGEERHFINWPEEWANGVPRSADIPYEDYVAYFPRDEGPHRDWEMTTPRYTAGHDTIDGTDAVERLIGGDGNDRLNGQGGDDLIHGGEGHDTLSGGAGNDSISGGLDNDILRGGAGADILYGGSGHDTLYGGSEDDRLHGNGGRDLIYGGEGSDTLTGGTGDDRLYGGEGDDLLYASYPDETAAPSNYSQDILSGDRGNDTLVAAEGGEVTMTGGQGADVMIAAKDASLVLTDFKPGEDWLDLNGELPEGADPASLLQPRTRPGESQPQDLLLTLSGSASVLLQGLADVDRAALLASLGQSVPGRPPEVPDPDTGNGNGEAPDEETEPPPATEEEDEGGGDCFVAGASYQSDRHPDVLWLRGYRDNVLRRSDAGRRFITFYYRHGPAAAAFIRRHPALRPFCLTALKALVRMGRRYVGLPGQPQ</sequence>
<comment type="caution">
    <text evidence="4">The sequence shown here is derived from an EMBL/GenBank/DDBJ whole genome shotgun (WGS) entry which is preliminary data.</text>
</comment>
<evidence type="ECO:0000256" key="3">
    <source>
        <dbReference type="SAM" id="MobiDB-lite"/>
    </source>
</evidence>
<organism evidence="4 5">
    <name type="scientific">Falsigemmobacter intermedius</name>
    <dbReference type="NCBI Taxonomy" id="1553448"/>
    <lineage>
        <taxon>Bacteria</taxon>
        <taxon>Pseudomonadati</taxon>
        <taxon>Pseudomonadota</taxon>
        <taxon>Alphaproteobacteria</taxon>
        <taxon>Rhodobacterales</taxon>
        <taxon>Paracoccaceae</taxon>
        <taxon>Falsigemmobacter</taxon>
    </lineage>
</organism>
<feature type="region of interest" description="Disordered" evidence="3">
    <location>
        <begin position="421"/>
        <end position="449"/>
    </location>
</feature>
<keyword evidence="2" id="KW-0964">Secreted</keyword>
<feature type="region of interest" description="Disordered" evidence="3">
    <location>
        <begin position="321"/>
        <end position="352"/>
    </location>
</feature>
<comment type="subcellular location">
    <subcellularLocation>
        <location evidence="1">Secreted</location>
    </subcellularLocation>
</comment>
<proteinExistence type="predicted"/>
<dbReference type="PROSITE" id="PS00330">
    <property type="entry name" value="HEMOLYSIN_CALCIUM"/>
    <property type="match status" value="6"/>
</dbReference>
<dbReference type="InterPro" id="IPR001343">
    <property type="entry name" value="Hemolysn_Ca-bd"/>
</dbReference>
<evidence type="ECO:0000256" key="2">
    <source>
        <dbReference type="ARBA" id="ARBA00022525"/>
    </source>
</evidence>
<dbReference type="PRINTS" id="PR00313">
    <property type="entry name" value="CABNDNGRPT"/>
</dbReference>
<name>A0A3S3U956_9RHOB</name>
<dbReference type="InterPro" id="IPR011049">
    <property type="entry name" value="Serralysin-like_metalloprot_C"/>
</dbReference>
<dbReference type="EMBL" id="SBLC01000020">
    <property type="protein sequence ID" value="RWY39652.1"/>
    <property type="molecule type" value="Genomic_DNA"/>
</dbReference>
<evidence type="ECO:0000313" key="4">
    <source>
        <dbReference type="EMBL" id="RWY39652.1"/>
    </source>
</evidence>
<dbReference type="InterPro" id="IPR050557">
    <property type="entry name" value="RTX_toxin/Mannuronan_C5-epim"/>
</dbReference>
<gene>
    <name evidence="4" type="ORF">EP867_13550</name>
</gene>
<evidence type="ECO:0000256" key="1">
    <source>
        <dbReference type="ARBA" id="ARBA00004613"/>
    </source>
</evidence>
<feature type="region of interest" description="Disordered" evidence="3">
    <location>
        <begin position="249"/>
        <end position="280"/>
    </location>
</feature>
<dbReference type="GO" id="GO:0005576">
    <property type="term" value="C:extracellular region"/>
    <property type="evidence" value="ECO:0007669"/>
    <property type="project" value="UniProtKB-SubCell"/>
</dbReference>
<dbReference type="Proteomes" id="UP000287168">
    <property type="component" value="Unassembled WGS sequence"/>
</dbReference>
<reference evidence="4 5" key="1">
    <citation type="journal article" date="2015" name="Int. J. Syst. Evol. Microbiol.">
        <title>Gemmobacter intermedius sp. nov., isolated from a white stork (Ciconia ciconia).</title>
        <authorList>
            <person name="Kampfer P."/>
            <person name="Jerzak L."/>
            <person name="Wilharm G."/>
            <person name="Golke J."/>
            <person name="Busse H.J."/>
            <person name="Glaeser S.P."/>
        </authorList>
    </citation>
    <scope>NUCLEOTIDE SEQUENCE [LARGE SCALE GENOMIC DNA]</scope>
    <source>
        <strain evidence="4 5">119/4</strain>
    </source>
</reference>
<dbReference type="RefSeq" id="WP_128490022.1">
    <property type="nucleotide sequence ID" value="NZ_JBHLXB010000126.1"/>
</dbReference>